<organism evidence="2 3">
    <name type="scientific">Triparma laevis f. longispina</name>
    <dbReference type="NCBI Taxonomy" id="1714387"/>
    <lineage>
        <taxon>Eukaryota</taxon>
        <taxon>Sar</taxon>
        <taxon>Stramenopiles</taxon>
        <taxon>Ochrophyta</taxon>
        <taxon>Bolidophyceae</taxon>
        <taxon>Parmales</taxon>
        <taxon>Triparmaceae</taxon>
        <taxon>Triparma</taxon>
    </lineage>
</organism>
<feature type="region of interest" description="Disordered" evidence="1">
    <location>
        <begin position="137"/>
        <end position="158"/>
    </location>
</feature>
<dbReference type="AlphaFoldDB" id="A0A9W7DT13"/>
<feature type="compositionally biased region" description="Basic and acidic residues" evidence="1">
    <location>
        <begin position="137"/>
        <end position="152"/>
    </location>
</feature>
<sequence length="192" mass="21750">KKRKKGGEEERKGGRLTLENMYEEEIPGRKEGWGEDVCELFLREWKVCREIRKDAVFTVLQNHVVAPYVDSGVFDNMSDRVHMFSCVGAHNSVWHNDGDLYFLRDVSKLVGDIVGEIRVRQNGGKLAEEKRKLALKEKEKEERERQEREGLSRRSSSMWGKKSALNRLGGAGGLWQKGMQCVTAVAGIVGGV</sequence>
<reference evidence="3" key="1">
    <citation type="journal article" date="2023" name="Commun. Biol.">
        <title>Genome analysis of Parmales, the sister group of diatoms, reveals the evolutionary specialization of diatoms from phago-mixotrophs to photoautotrophs.</title>
        <authorList>
            <person name="Ban H."/>
            <person name="Sato S."/>
            <person name="Yoshikawa S."/>
            <person name="Yamada K."/>
            <person name="Nakamura Y."/>
            <person name="Ichinomiya M."/>
            <person name="Sato N."/>
            <person name="Blanc-Mathieu R."/>
            <person name="Endo H."/>
            <person name="Kuwata A."/>
            <person name="Ogata H."/>
        </authorList>
    </citation>
    <scope>NUCLEOTIDE SEQUENCE [LARGE SCALE GENOMIC DNA]</scope>
    <source>
        <strain evidence="3">NIES 3700</strain>
    </source>
</reference>
<proteinExistence type="predicted"/>
<keyword evidence="3" id="KW-1185">Reference proteome</keyword>
<evidence type="ECO:0000313" key="2">
    <source>
        <dbReference type="EMBL" id="GMH55204.1"/>
    </source>
</evidence>
<accession>A0A9W7DT13</accession>
<gene>
    <name evidence="2" type="ORF">TrLO_g10806</name>
</gene>
<dbReference type="Proteomes" id="UP001165122">
    <property type="component" value="Unassembled WGS sequence"/>
</dbReference>
<feature type="non-terminal residue" evidence="2">
    <location>
        <position position="192"/>
    </location>
</feature>
<evidence type="ECO:0000313" key="3">
    <source>
        <dbReference type="Proteomes" id="UP001165122"/>
    </source>
</evidence>
<comment type="caution">
    <text evidence="2">The sequence shown here is derived from an EMBL/GenBank/DDBJ whole genome shotgun (WGS) entry which is preliminary data.</text>
</comment>
<protein>
    <submittedName>
        <fullName evidence="2">Uncharacterized protein</fullName>
    </submittedName>
</protein>
<evidence type="ECO:0000256" key="1">
    <source>
        <dbReference type="SAM" id="MobiDB-lite"/>
    </source>
</evidence>
<feature type="non-terminal residue" evidence="2">
    <location>
        <position position="1"/>
    </location>
</feature>
<name>A0A9W7DT13_9STRA</name>
<dbReference type="EMBL" id="BRXW01000442">
    <property type="protein sequence ID" value="GMH55204.1"/>
    <property type="molecule type" value="Genomic_DNA"/>
</dbReference>